<evidence type="ECO:0000256" key="2">
    <source>
        <dbReference type="SAM" id="MobiDB-lite"/>
    </source>
</evidence>
<keyword evidence="4" id="KW-1185">Reference proteome</keyword>
<feature type="region of interest" description="Disordered" evidence="2">
    <location>
        <begin position="200"/>
        <end position="221"/>
    </location>
</feature>
<dbReference type="InterPro" id="IPR040348">
    <property type="entry name" value="POLAR-like"/>
</dbReference>
<feature type="compositionally biased region" description="Basic residues" evidence="2">
    <location>
        <begin position="200"/>
        <end position="209"/>
    </location>
</feature>
<evidence type="ECO:0000313" key="4">
    <source>
        <dbReference type="Proteomes" id="UP000325577"/>
    </source>
</evidence>
<protein>
    <submittedName>
        <fullName evidence="3">Uncharacterized protein</fullName>
    </submittedName>
</protein>
<dbReference type="EMBL" id="CM018042">
    <property type="protein sequence ID" value="KAA8532898.1"/>
    <property type="molecule type" value="Genomic_DNA"/>
</dbReference>
<keyword evidence="1" id="KW-0175">Coiled coil</keyword>
<evidence type="ECO:0000313" key="3">
    <source>
        <dbReference type="EMBL" id="KAA8532898.1"/>
    </source>
</evidence>
<dbReference type="PANTHER" id="PTHR33476:SF31">
    <property type="match status" value="1"/>
</dbReference>
<reference evidence="3 4" key="1">
    <citation type="submission" date="2019-09" db="EMBL/GenBank/DDBJ databases">
        <title>A chromosome-level genome assembly of the Chinese tupelo Nyssa sinensis.</title>
        <authorList>
            <person name="Yang X."/>
            <person name="Kang M."/>
            <person name="Yang Y."/>
            <person name="Xiong H."/>
            <person name="Wang M."/>
            <person name="Zhang Z."/>
            <person name="Wang Z."/>
            <person name="Wu H."/>
            <person name="Ma T."/>
            <person name="Liu J."/>
            <person name="Xi Z."/>
        </authorList>
    </citation>
    <scope>NUCLEOTIDE SEQUENCE [LARGE SCALE GENOMIC DNA]</scope>
    <source>
        <strain evidence="3">J267</strain>
        <tissue evidence="3">Leaf</tissue>
    </source>
</reference>
<sequence>MRSLGKWHRVGGDSAAGVASTSGGNGEVVANMGNYEDYNVLSLTSLPPGFNGRESFQENVDGISGKNEYFGNSNDVLPEFKTDRFAMKGSLRRRRSLGFFVKPSNSLESCLTAQLFREQSKIEEFVLSSVPSQSTPVMRPLLVTDGSRIISGASCDSFSVQFDGGEDKLTRETEVCLEENNTLLGTPSFEEIRSVQLPRKPNRRCRKQQLSRSGRPLHSQGSPSGMLLFFIGITTENLAQDLHEELEMKGMLTVKELANEDNQSQKTIDCSFNREPIASSSKQEPDESTKYDSKEPDDHKAENPELMSKIEAELEAELERLELNMKASSLERISDFVELDPDFEADVVQGDLRLDVVNRQLGETSESDRDASGTSTNYTPIANYAVLPWELSLRLHEVIESRLEERIKELETALENSQKRVHSLESQRLISQKSLAYNEVESSSTPESPTFIDEGIDIDRPLVINLSGEALDAYNEAYEEMIRMTETDQDTPDAICNSNHIENEMLFENRNNGDNVSISESDVTEERWLRSLFQNKIRMWEEPTSRSQGSNEVGEEDDDDDEVGKLLIKQIVEKARQGSSVVLNAHQMLYKMNQQISE</sequence>
<feature type="coiled-coil region" evidence="1">
    <location>
        <begin position="393"/>
        <end position="427"/>
    </location>
</feature>
<feature type="region of interest" description="Disordered" evidence="2">
    <location>
        <begin position="540"/>
        <end position="561"/>
    </location>
</feature>
<organism evidence="3 4">
    <name type="scientific">Nyssa sinensis</name>
    <dbReference type="NCBI Taxonomy" id="561372"/>
    <lineage>
        <taxon>Eukaryota</taxon>
        <taxon>Viridiplantae</taxon>
        <taxon>Streptophyta</taxon>
        <taxon>Embryophyta</taxon>
        <taxon>Tracheophyta</taxon>
        <taxon>Spermatophyta</taxon>
        <taxon>Magnoliopsida</taxon>
        <taxon>eudicotyledons</taxon>
        <taxon>Gunneridae</taxon>
        <taxon>Pentapetalae</taxon>
        <taxon>asterids</taxon>
        <taxon>Cornales</taxon>
        <taxon>Nyssaceae</taxon>
        <taxon>Nyssa</taxon>
    </lineage>
</organism>
<feature type="compositionally biased region" description="Basic and acidic residues" evidence="2">
    <location>
        <begin position="283"/>
        <end position="305"/>
    </location>
</feature>
<dbReference type="Proteomes" id="UP000325577">
    <property type="component" value="Linkage Group LG19"/>
</dbReference>
<name>A0A5J5ARM3_9ASTE</name>
<dbReference type="AlphaFoldDB" id="A0A5J5ARM3"/>
<accession>A0A5J5ARM3</accession>
<evidence type="ECO:0000256" key="1">
    <source>
        <dbReference type="SAM" id="Coils"/>
    </source>
</evidence>
<gene>
    <name evidence="3" type="ORF">F0562_032985</name>
</gene>
<feature type="region of interest" description="Disordered" evidence="2">
    <location>
        <begin position="263"/>
        <end position="305"/>
    </location>
</feature>
<dbReference type="OrthoDB" id="1701885at2759"/>
<proteinExistence type="predicted"/>
<feature type="region of interest" description="Disordered" evidence="2">
    <location>
        <begin position="1"/>
        <end position="23"/>
    </location>
</feature>
<dbReference type="GO" id="GO:0008356">
    <property type="term" value="P:asymmetric cell division"/>
    <property type="evidence" value="ECO:0007669"/>
    <property type="project" value="InterPro"/>
</dbReference>
<dbReference type="PANTHER" id="PTHR33476">
    <property type="entry name" value="EMB|CAB62613.1"/>
    <property type="match status" value="1"/>
</dbReference>